<dbReference type="InterPro" id="IPR002110">
    <property type="entry name" value="Ankyrin_rpt"/>
</dbReference>
<name>A0AAD1X4S4_EUPCR</name>
<dbReference type="InterPro" id="IPR036770">
    <property type="entry name" value="Ankyrin_rpt-contain_sf"/>
</dbReference>
<dbReference type="EMBL" id="CAMPGE010000052">
    <property type="protein sequence ID" value="CAI2358772.1"/>
    <property type="molecule type" value="Genomic_DNA"/>
</dbReference>
<organism evidence="1 2">
    <name type="scientific">Euplotes crassus</name>
    <dbReference type="NCBI Taxonomy" id="5936"/>
    <lineage>
        <taxon>Eukaryota</taxon>
        <taxon>Sar</taxon>
        <taxon>Alveolata</taxon>
        <taxon>Ciliophora</taxon>
        <taxon>Intramacronucleata</taxon>
        <taxon>Spirotrichea</taxon>
        <taxon>Hypotrichia</taxon>
        <taxon>Euplotida</taxon>
        <taxon>Euplotidae</taxon>
        <taxon>Moneuplotes</taxon>
    </lineage>
</organism>
<accession>A0AAD1X4S4</accession>
<dbReference type="SMART" id="SM00248">
    <property type="entry name" value="ANK"/>
    <property type="match status" value="2"/>
</dbReference>
<dbReference type="Proteomes" id="UP001295684">
    <property type="component" value="Unassembled WGS sequence"/>
</dbReference>
<dbReference type="AlphaFoldDB" id="A0AAD1X4S4"/>
<dbReference type="Gene3D" id="1.25.40.20">
    <property type="entry name" value="Ankyrin repeat-containing domain"/>
    <property type="match status" value="1"/>
</dbReference>
<sequence length="690" mass="79747">MEEKSLAEQEGSYYKEDQKQNSEEVIFYLMMYFDSDPCCSQSKCYEVLAEDIDPNVYGSDGFTPLHLAIKFKQINAINFCIKVNKVALKEGRPEVFDFRLRSKSGHTCFHLACIYGFGKFIDLLIQDRYLTSKLSFKDRDKEGKRPSQYVPFNSQYFKKCKRIEKLSILRFQKKRCGVKSKLISPTVKISDDNSECELEENIFGGSEDSLPQIAAERVLNSMNISGTGWRQGHKPKIESLTCISLPQTVNQTDIPCFDYLIQNKKHNFKQCNDFEENYDSEFVNCKVFIQEFRKNKPMREEILADNISRATLTSGALKISIDKSPQMFSLNKVIDTPSREDCAPDTRIEEGLNFGLVLNDIQNQENISQESTIEEQFCNPSFSTGLIRRMSAKKSSLNISCAGIDYADFASKHQTARNLRPKIFNFKKIKRNFRVKRTEQPKRDVTYEQFEKEMDTLDENEAIAEMQPCVQKYISNNSRSSANLASKVMRFDTDKNTVDLRSQARYNMFLKGQDIGSKWIQRSFTNGNNIRNLLSSGTKDYRYQSLVQQRGVAKPLYVKYRQFFESIDSLNQILTHIDLSIMETKGNLNISIVDMVSLLRRRQDLPKLPKTVVEYIKTQIKFRRYRLDRNTSGYAFRPTNLIFEYLMRELKLSAVECTLRTPSSFKMSSSANLIGPKSISFGCHKVDPRL</sequence>
<keyword evidence="2" id="KW-1185">Reference proteome</keyword>
<proteinExistence type="predicted"/>
<gene>
    <name evidence="1" type="ORF">ECRASSUSDP1_LOCUS55</name>
</gene>
<reference evidence="1" key="1">
    <citation type="submission" date="2023-07" db="EMBL/GenBank/DDBJ databases">
        <authorList>
            <consortium name="AG Swart"/>
            <person name="Singh M."/>
            <person name="Singh A."/>
            <person name="Seah K."/>
            <person name="Emmerich C."/>
        </authorList>
    </citation>
    <scope>NUCLEOTIDE SEQUENCE</scope>
    <source>
        <strain evidence="1">DP1</strain>
    </source>
</reference>
<evidence type="ECO:0000313" key="2">
    <source>
        <dbReference type="Proteomes" id="UP001295684"/>
    </source>
</evidence>
<comment type="caution">
    <text evidence="1">The sequence shown here is derived from an EMBL/GenBank/DDBJ whole genome shotgun (WGS) entry which is preliminary data.</text>
</comment>
<protein>
    <submittedName>
        <fullName evidence="1">Uncharacterized protein</fullName>
    </submittedName>
</protein>
<dbReference type="SUPFAM" id="SSF48403">
    <property type="entry name" value="Ankyrin repeat"/>
    <property type="match status" value="1"/>
</dbReference>
<evidence type="ECO:0000313" key="1">
    <source>
        <dbReference type="EMBL" id="CAI2358772.1"/>
    </source>
</evidence>